<dbReference type="Pfam" id="PF22752">
    <property type="entry name" value="DUF488-N3i"/>
    <property type="match status" value="1"/>
</dbReference>
<reference evidence="2" key="1">
    <citation type="submission" date="2017-10" db="EMBL/GenBank/DDBJ databases">
        <title>Whole genome sequencing of members of genus Pseudoxanthomonas.</title>
        <authorList>
            <person name="Kumar S."/>
            <person name="Bansal K."/>
            <person name="Kaur A."/>
            <person name="Patil P."/>
            <person name="Sharma S."/>
            <person name="Patil P.B."/>
        </authorList>
    </citation>
    <scope>NUCLEOTIDE SEQUENCE</scope>
    <source>
        <strain evidence="2">DSM 22914</strain>
    </source>
</reference>
<dbReference type="OrthoDB" id="9790745at2"/>
<dbReference type="RefSeq" id="WP_162124729.1">
    <property type="nucleotide sequence ID" value="NZ_PDWK01000042.1"/>
</dbReference>
<evidence type="ECO:0000256" key="1">
    <source>
        <dbReference type="SAM" id="MobiDB-lite"/>
    </source>
</evidence>
<dbReference type="EMBL" id="PDWK01000042">
    <property type="protein sequence ID" value="KAF1688628.1"/>
    <property type="molecule type" value="Genomic_DNA"/>
</dbReference>
<organism evidence="2 3">
    <name type="scientific">Pseudoxanthomonas taiwanensis</name>
    <dbReference type="NCBI Taxonomy" id="176598"/>
    <lineage>
        <taxon>Bacteria</taxon>
        <taxon>Pseudomonadati</taxon>
        <taxon>Pseudomonadota</taxon>
        <taxon>Gammaproteobacteria</taxon>
        <taxon>Lysobacterales</taxon>
        <taxon>Lysobacteraceae</taxon>
        <taxon>Pseudoxanthomonas</taxon>
    </lineage>
</organism>
<dbReference type="Proteomes" id="UP000717981">
    <property type="component" value="Unassembled WGS sequence"/>
</dbReference>
<accession>A0A921NSH5</accession>
<evidence type="ECO:0008006" key="4">
    <source>
        <dbReference type="Google" id="ProtNLM"/>
    </source>
</evidence>
<sequence>MARAARQPIRLKRVYDPAEPGDGQRLLVDGVWPRGKTKQELAIEAWLRSLAPSAGLRRWFGHDPARWEDFRARYFEELAANPDGLARLRTYLDRGPVTLLYAARDEEHNNAVALRDFLMLARRSGPAGRQAGATPRTLPGVRGNA</sequence>
<proteinExistence type="predicted"/>
<gene>
    <name evidence="2" type="ORF">CR938_09195</name>
</gene>
<dbReference type="InterPro" id="IPR052552">
    <property type="entry name" value="YeaO-like"/>
</dbReference>
<evidence type="ECO:0000313" key="2">
    <source>
        <dbReference type="EMBL" id="KAF1688628.1"/>
    </source>
</evidence>
<evidence type="ECO:0000313" key="3">
    <source>
        <dbReference type="Proteomes" id="UP000717981"/>
    </source>
</evidence>
<dbReference type="AlphaFoldDB" id="A0A921NSH5"/>
<name>A0A921NSH5_9GAMM</name>
<dbReference type="PANTHER" id="PTHR36849">
    <property type="entry name" value="CYTOPLASMIC PROTEIN-RELATED"/>
    <property type="match status" value="1"/>
</dbReference>
<feature type="region of interest" description="Disordered" evidence="1">
    <location>
        <begin position="126"/>
        <end position="145"/>
    </location>
</feature>
<comment type="caution">
    <text evidence="2">The sequence shown here is derived from an EMBL/GenBank/DDBJ whole genome shotgun (WGS) entry which is preliminary data.</text>
</comment>
<keyword evidence="3" id="KW-1185">Reference proteome</keyword>
<protein>
    <recommendedName>
        <fullName evidence="4">DUF488 domain-containing protein</fullName>
    </recommendedName>
</protein>
<dbReference type="PANTHER" id="PTHR36849:SF1">
    <property type="entry name" value="CYTOPLASMIC PROTEIN"/>
    <property type="match status" value="1"/>
</dbReference>